<dbReference type="AlphaFoldDB" id="A0A2A9P5X0"/>
<organism evidence="2 3">
    <name type="scientific">Ophiocordyceps unilateralis</name>
    <name type="common">Zombie-ant fungus</name>
    <name type="synonym">Torrubia unilateralis</name>
    <dbReference type="NCBI Taxonomy" id="268505"/>
    <lineage>
        <taxon>Eukaryota</taxon>
        <taxon>Fungi</taxon>
        <taxon>Dikarya</taxon>
        <taxon>Ascomycota</taxon>
        <taxon>Pezizomycotina</taxon>
        <taxon>Sordariomycetes</taxon>
        <taxon>Hypocreomycetidae</taxon>
        <taxon>Hypocreales</taxon>
        <taxon>Ophiocordycipitaceae</taxon>
        <taxon>Ophiocordyceps</taxon>
    </lineage>
</organism>
<dbReference type="EMBL" id="LAZP02000618">
    <property type="protein sequence ID" value="PFH56272.1"/>
    <property type="molecule type" value="Genomic_DNA"/>
</dbReference>
<comment type="caution">
    <text evidence="2">The sequence shown here is derived from an EMBL/GenBank/DDBJ whole genome shotgun (WGS) entry which is preliminary data.</text>
</comment>
<evidence type="ECO:0000313" key="2">
    <source>
        <dbReference type="EMBL" id="PFH56272.1"/>
    </source>
</evidence>
<feature type="compositionally biased region" description="Acidic residues" evidence="1">
    <location>
        <begin position="1"/>
        <end position="34"/>
    </location>
</feature>
<evidence type="ECO:0000256" key="1">
    <source>
        <dbReference type="SAM" id="MobiDB-lite"/>
    </source>
</evidence>
<reference evidence="2 3" key="1">
    <citation type="journal article" date="2015" name="BMC Genomics">
        <title>Gene expression during zombie ant biting behavior reflects the complexity underlying fungal parasitic behavioral manipulation.</title>
        <authorList>
            <person name="de Bekker C."/>
            <person name="Ohm R.A."/>
            <person name="Loreto R.G."/>
            <person name="Sebastian A."/>
            <person name="Albert I."/>
            <person name="Merrow M."/>
            <person name="Brachmann A."/>
            <person name="Hughes D.P."/>
        </authorList>
    </citation>
    <scope>NUCLEOTIDE SEQUENCE [LARGE SCALE GENOMIC DNA]</scope>
    <source>
        <strain evidence="2 3">SC16a</strain>
    </source>
</reference>
<name>A0A2A9P5X0_OPHUN</name>
<sequence>MAGGDEAEDDEAGGDEAGGDEAGGDEAGGDEAGGDEAGGDKAGVSHGRCFPGEIPTRGRVKVKARTECSRRERATQCGDGGRVRGRGLRAAPTARERRSRPHGWSLEPRRH</sequence>
<keyword evidence="3" id="KW-1185">Reference proteome</keyword>
<gene>
    <name evidence="2" type="ORF">XA68_16786</name>
</gene>
<dbReference type="Proteomes" id="UP000037136">
    <property type="component" value="Unassembled WGS sequence"/>
</dbReference>
<protein>
    <submittedName>
        <fullName evidence="2">Uncharacterized protein</fullName>
    </submittedName>
</protein>
<accession>A0A2A9P5X0</accession>
<evidence type="ECO:0000313" key="3">
    <source>
        <dbReference type="Proteomes" id="UP000037136"/>
    </source>
</evidence>
<proteinExistence type="predicted"/>
<feature type="compositionally biased region" description="Basic and acidic residues" evidence="1">
    <location>
        <begin position="64"/>
        <end position="74"/>
    </location>
</feature>
<feature type="region of interest" description="Disordered" evidence="1">
    <location>
        <begin position="1"/>
        <end position="111"/>
    </location>
</feature>
<reference evidence="2 3" key="2">
    <citation type="journal article" date="2017" name="Sci. Rep.">
        <title>Ant-infecting Ophiocordyceps genomes reveal a high diversity of potential behavioral manipulation genes and a possible major role for enterotoxins.</title>
        <authorList>
            <person name="de Bekker C."/>
            <person name="Ohm R.A."/>
            <person name="Evans H.C."/>
            <person name="Brachmann A."/>
            <person name="Hughes D.P."/>
        </authorList>
    </citation>
    <scope>NUCLEOTIDE SEQUENCE [LARGE SCALE GENOMIC DNA]</scope>
    <source>
        <strain evidence="2 3">SC16a</strain>
    </source>
</reference>